<keyword evidence="11" id="KW-1185">Reference proteome</keyword>
<evidence type="ECO:0000256" key="2">
    <source>
        <dbReference type="ARBA" id="ARBA00010581"/>
    </source>
</evidence>
<protein>
    <submittedName>
        <fullName evidence="10">Cytochrome c oxidase subunit 3</fullName>
    </submittedName>
</protein>
<dbReference type="GO" id="GO:0004129">
    <property type="term" value="F:cytochrome-c oxidase activity"/>
    <property type="evidence" value="ECO:0007669"/>
    <property type="project" value="InterPro"/>
</dbReference>
<feature type="transmembrane region" description="Helical" evidence="8">
    <location>
        <begin position="86"/>
        <end position="108"/>
    </location>
</feature>
<name>A0A1W1YE61_9FLAO</name>
<keyword evidence="3" id="KW-1003">Cell membrane</keyword>
<proteinExistence type="inferred from homology"/>
<feature type="transmembrane region" description="Helical" evidence="8">
    <location>
        <begin position="128"/>
        <end position="153"/>
    </location>
</feature>
<evidence type="ECO:0000256" key="8">
    <source>
        <dbReference type="SAM" id="Phobius"/>
    </source>
</evidence>
<dbReference type="PANTHER" id="PTHR11403:SF2">
    <property type="entry name" value="CYTOCHROME BO(3) UBIQUINOL OXIDASE SUBUNIT 3"/>
    <property type="match status" value="1"/>
</dbReference>
<dbReference type="Pfam" id="PF00510">
    <property type="entry name" value="COX3"/>
    <property type="match status" value="1"/>
</dbReference>
<dbReference type="STRING" id="504486.SAMN05660703_0310"/>
<feature type="transmembrane region" description="Helical" evidence="8">
    <location>
        <begin position="55"/>
        <end position="74"/>
    </location>
</feature>
<comment type="similarity">
    <text evidence="2 7">Belongs to the cytochrome c oxidase subunit 3 family.</text>
</comment>
<dbReference type="EMBL" id="FWXO01000001">
    <property type="protein sequence ID" value="SMC34058.1"/>
    <property type="molecule type" value="Genomic_DNA"/>
</dbReference>
<evidence type="ECO:0000256" key="4">
    <source>
        <dbReference type="ARBA" id="ARBA00022692"/>
    </source>
</evidence>
<feature type="domain" description="Heme-copper oxidase subunit III family profile" evidence="9">
    <location>
        <begin position="1"/>
        <end position="193"/>
    </location>
</feature>
<dbReference type="GO" id="GO:0019646">
    <property type="term" value="P:aerobic electron transport chain"/>
    <property type="evidence" value="ECO:0007669"/>
    <property type="project" value="InterPro"/>
</dbReference>
<dbReference type="InterPro" id="IPR013833">
    <property type="entry name" value="Cyt_c_oxidase_su3_a-hlx"/>
</dbReference>
<dbReference type="RefSeq" id="WP_084059606.1">
    <property type="nucleotide sequence ID" value="NZ_FWXO01000001.1"/>
</dbReference>
<dbReference type="Proteomes" id="UP000192360">
    <property type="component" value="Unassembled WGS sequence"/>
</dbReference>
<evidence type="ECO:0000256" key="7">
    <source>
        <dbReference type="RuleBase" id="RU003376"/>
    </source>
</evidence>
<keyword evidence="4 7" id="KW-0812">Transmembrane</keyword>
<evidence type="ECO:0000259" key="9">
    <source>
        <dbReference type="PROSITE" id="PS50253"/>
    </source>
</evidence>
<dbReference type="InterPro" id="IPR024791">
    <property type="entry name" value="Cyt_c/ubiquinol_Oxase_su3"/>
</dbReference>
<evidence type="ECO:0000256" key="3">
    <source>
        <dbReference type="ARBA" id="ARBA00022475"/>
    </source>
</evidence>
<feature type="transmembrane region" description="Helical" evidence="8">
    <location>
        <begin position="174"/>
        <end position="192"/>
    </location>
</feature>
<evidence type="ECO:0000313" key="11">
    <source>
        <dbReference type="Proteomes" id="UP000192360"/>
    </source>
</evidence>
<dbReference type="AlphaFoldDB" id="A0A1W1YE61"/>
<dbReference type="SUPFAM" id="SSF81452">
    <property type="entry name" value="Cytochrome c oxidase subunit III-like"/>
    <property type="match status" value="1"/>
</dbReference>
<evidence type="ECO:0000256" key="1">
    <source>
        <dbReference type="ARBA" id="ARBA00004651"/>
    </source>
</evidence>
<evidence type="ECO:0000313" key="10">
    <source>
        <dbReference type="EMBL" id="SMC34058.1"/>
    </source>
</evidence>
<dbReference type="OrthoDB" id="679789at2"/>
<feature type="transmembrane region" description="Helical" evidence="8">
    <location>
        <begin position="20"/>
        <end position="40"/>
    </location>
</feature>
<dbReference type="PANTHER" id="PTHR11403">
    <property type="entry name" value="CYTOCHROME C OXIDASE SUBUNIT III"/>
    <property type="match status" value="1"/>
</dbReference>
<keyword evidence="6 8" id="KW-0472">Membrane</keyword>
<dbReference type="PROSITE" id="PS50253">
    <property type="entry name" value="COX3"/>
    <property type="match status" value="1"/>
</dbReference>
<comment type="subcellular location">
    <subcellularLocation>
        <location evidence="1 7">Cell membrane</location>
        <topology evidence="1 7">Multi-pass membrane protein</topology>
    </subcellularLocation>
</comment>
<dbReference type="InterPro" id="IPR035973">
    <property type="entry name" value="Cyt_c_oxidase_su3-like_sf"/>
</dbReference>
<dbReference type="InterPro" id="IPR000298">
    <property type="entry name" value="Cyt_c_oxidase-like_su3"/>
</dbReference>
<evidence type="ECO:0000256" key="6">
    <source>
        <dbReference type="ARBA" id="ARBA00023136"/>
    </source>
</evidence>
<gene>
    <name evidence="10" type="ORF">SAMN05660703_0310</name>
</gene>
<evidence type="ECO:0000256" key="5">
    <source>
        <dbReference type="ARBA" id="ARBA00022989"/>
    </source>
</evidence>
<reference evidence="10 11" key="1">
    <citation type="submission" date="2017-04" db="EMBL/GenBank/DDBJ databases">
        <authorList>
            <person name="Afonso C.L."/>
            <person name="Miller P.J."/>
            <person name="Scott M.A."/>
            <person name="Spackman E."/>
            <person name="Goraichik I."/>
            <person name="Dimitrov K.M."/>
            <person name="Suarez D.L."/>
            <person name="Swayne D.E."/>
        </authorList>
    </citation>
    <scope>NUCLEOTIDE SEQUENCE [LARGE SCALE GENOMIC DNA]</scope>
    <source>
        <strain evidence="10 11">DSM 21164</strain>
    </source>
</reference>
<dbReference type="Gene3D" id="1.20.120.80">
    <property type="entry name" value="Cytochrome c oxidase, subunit III, four-helix bundle"/>
    <property type="match status" value="1"/>
</dbReference>
<sequence length="193" mass="22155">MNLTEGSTEEKQGRAKKMMLWFGIASLLMTFAGWTSAYIVSSTRQDWLKNFELPSSFYISTILLIISSLTYILAKKAMKENKVKLCTSFLITTLILGFAFILFQFQGFSQIVAQGYYFTGESSSVTTSYIFLIAMVHIFHVIAGIISLIVVLFNQFKGKYSSQNMLGIELGATFWHFLDLLWVYLILFFYFYK</sequence>
<dbReference type="GO" id="GO:0005886">
    <property type="term" value="C:plasma membrane"/>
    <property type="evidence" value="ECO:0007669"/>
    <property type="project" value="UniProtKB-SubCell"/>
</dbReference>
<keyword evidence="5 8" id="KW-1133">Transmembrane helix</keyword>
<accession>A0A1W1YE61</accession>
<organism evidence="10 11">
    <name type="scientific">Cellulophaga tyrosinoxydans</name>
    <dbReference type="NCBI Taxonomy" id="504486"/>
    <lineage>
        <taxon>Bacteria</taxon>
        <taxon>Pseudomonadati</taxon>
        <taxon>Bacteroidota</taxon>
        <taxon>Flavobacteriia</taxon>
        <taxon>Flavobacteriales</taxon>
        <taxon>Flavobacteriaceae</taxon>
        <taxon>Cellulophaga</taxon>
    </lineage>
</organism>